<evidence type="ECO:0000313" key="1">
    <source>
        <dbReference type="EMBL" id="WOH14935.1"/>
    </source>
</evidence>
<reference evidence="1" key="2">
    <citation type="submission" date="2022-03" db="EMBL/GenBank/DDBJ databases">
        <title>Draft title - Genomic analysis of global carrot germplasm unveils the trajectory of domestication and the origin of high carotenoid orange carrot.</title>
        <authorList>
            <person name="Iorizzo M."/>
            <person name="Ellison S."/>
            <person name="Senalik D."/>
            <person name="Macko-Podgorni A."/>
            <person name="Grzebelus D."/>
            <person name="Bostan H."/>
            <person name="Rolling W."/>
            <person name="Curaba J."/>
            <person name="Simon P."/>
        </authorList>
    </citation>
    <scope>NUCLEOTIDE SEQUENCE</scope>
    <source>
        <tissue evidence="1">Leaf</tissue>
    </source>
</reference>
<protein>
    <submittedName>
        <fullName evidence="1">Uncharacterized protein</fullName>
    </submittedName>
</protein>
<organism evidence="1 2">
    <name type="scientific">Daucus carota subsp. sativus</name>
    <name type="common">Carrot</name>
    <dbReference type="NCBI Taxonomy" id="79200"/>
    <lineage>
        <taxon>Eukaryota</taxon>
        <taxon>Viridiplantae</taxon>
        <taxon>Streptophyta</taxon>
        <taxon>Embryophyta</taxon>
        <taxon>Tracheophyta</taxon>
        <taxon>Spermatophyta</taxon>
        <taxon>Magnoliopsida</taxon>
        <taxon>eudicotyledons</taxon>
        <taxon>Gunneridae</taxon>
        <taxon>Pentapetalae</taxon>
        <taxon>asterids</taxon>
        <taxon>campanulids</taxon>
        <taxon>Apiales</taxon>
        <taxon>Apiaceae</taxon>
        <taxon>Apioideae</taxon>
        <taxon>Scandiceae</taxon>
        <taxon>Daucinae</taxon>
        <taxon>Daucus</taxon>
        <taxon>Daucus sect. Daucus</taxon>
    </lineage>
</organism>
<sequence length="72" mass="8015">MGRVINIGSVPEMGGVPEIGNTNWPAWPGQNVLHNMFNWGLGIRCRICTVARRAYHASFVSTIWCTRNSGKK</sequence>
<proteinExistence type="predicted"/>
<reference evidence="1" key="1">
    <citation type="journal article" date="2016" name="Nat. Genet.">
        <title>A high-quality carrot genome assembly provides new insights into carotenoid accumulation and asterid genome evolution.</title>
        <authorList>
            <person name="Iorizzo M."/>
            <person name="Ellison S."/>
            <person name="Senalik D."/>
            <person name="Zeng P."/>
            <person name="Satapoomin P."/>
            <person name="Huang J."/>
            <person name="Bowman M."/>
            <person name="Iovene M."/>
            <person name="Sanseverino W."/>
            <person name="Cavagnaro P."/>
            <person name="Yildiz M."/>
            <person name="Macko-Podgorni A."/>
            <person name="Moranska E."/>
            <person name="Grzebelus E."/>
            <person name="Grzebelus D."/>
            <person name="Ashrafi H."/>
            <person name="Zheng Z."/>
            <person name="Cheng S."/>
            <person name="Spooner D."/>
            <person name="Van Deynze A."/>
            <person name="Simon P."/>
        </authorList>
    </citation>
    <scope>NUCLEOTIDE SEQUENCE</scope>
    <source>
        <tissue evidence="1">Leaf</tissue>
    </source>
</reference>
<evidence type="ECO:0000313" key="2">
    <source>
        <dbReference type="Proteomes" id="UP000077755"/>
    </source>
</evidence>
<dbReference type="AlphaFoldDB" id="A0A175YFY5"/>
<keyword evidence="2" id="KW-1185">Reference proteome</keyword>
<gene>
    <name evidence="1" type="ORF">DCAR_0934465</name>
</gene>
<dbReference type="Gramene" id="KZM82277">
    <property type="protein sequence ID" value="KZM82277"/>
    <property type="gene ID" value="DCAR_029839"/>
</dbReference>
<accession>A0A175YFY5</accession>
<dbReference type="EMBL" id="CP093351">
    <property type="protein sequence ID" value="WOH14935.1"/>
    <property type="molecule type" value="Genomic_DNA"/>
</dbReference>
<name>A0A175YFY5_DAUCS</name>
<dbReference type="Proteomes" id="UP000077755">
    <property type="component" value="Chromosome 9"/>
</dbReference>